<accession>A0A158DF91</accession>
<proteinExistence type="inferred from homology"/>
<keyword evidence="6 9" id="KW-0010">Activator</keyword>
<dbReference type="InterPro" id="IPR023559">
    <property type="entry name" value="Flagellar_FlhD"/>
</dbReference>
<comment type="similarity">
    <text evidence="9">Belongs to the FlhD family.</text>
</comment>
<evidence type="ECO:0000256" key="9">
    <source>
        <dbReference type="HAMAP-Rule" id="MF_00725"/>
    </source>
</evidence>
<keyword evidence="3 9" id="KW-0805">Transcription regulation</keyword>
<comment type="domain">
    <text evidence="9">The C-terminal region contains a putative helix-turn-helix (HTH) motif, suggesting that this region may bind DNA.</text>
</comment>
<evidence type="ECO:0000313" key="11">
    <source>
        <dbReference type="Proteomes" id="UP000054911"/>
    </source>
</evidence>
<dbReference type="STRING" id="1777141.AWB80_06738"/>
<name>A0A158DF91_9BURK</name>
<keyword evidence="4 9" id="KW-0238">DNA-binding</keyword>
<comment type="caution">
    <text evidence="10">The sequence shown here is derived from an EMBL/GenBank/DDBJ whole genome shotgun (WGS) entry which is preliminary data.</text>
</comment>
<gene>
    <name evidence="9" type="primary">flhD</name>
    <name evidence="10" type="ORF">AWB80_06738</name>
</gene>
<dbReference type="GO" id="GO:0045893">
    <property type="term" value="P:positive regulation of DNA-templated transcription"/>
    <property type="evidence" value="ECO:0007669"/>
    <property type="project" value="InterPro"/>
</dbReference>
<comment type="subcellular location">
    <subcellularLocation>
        <location evidence="9">Cytoplasm</location>
    </subcellularLocation>
</comment>
<evidence type="ECO:0000256" key="6">
    <source>
        <dbReference type="ARBA" id="ARBA00023159"/>
    </source>
</evidence>
<dbReference type="GO" id="GO:0003677">
    <property type="term" value="F:DNA binding"/>
    <property type="evidence" value="ECO:0007669"/>
    <property type="project" value="UniProtKB-UniRule"/>
</dbReference>
<evidence type="ECO:0000256" key="7">
    <source>
        <dbReference type="ARBA" id="ARBA00023163"/>
    </source>
</evidence>
<dbReference type="HAMAP" id="MF_00725">
    <property type="entry name" value="FlhD"/>
    <property type="match status" value="1"/>
</dbReference>
<evidence type="ECO:0000256" key="3">
    <source>
        <dbReference type="ARBA" id="ARBA00023015"/>
    </source>
</evidence>
<dbReference type="NCBIfam" id="NF002783">
    <property type="entry name" value="PRK02909.1-1"/>
    <property type="match status" value="1"/>
</dbReference>
<dbReference type="EMBL" id="FCOE02000037">
    <property type="protein sequence ID" value="SAK92936.1"/>
    <property type="molecule type" value="Genomic_DNA"/>
</dbReference>
<dbReference type="Pfam" id="PF05247">
    <property type="entry name" value="FlhD"/>
    <property type="match status" value="1"/>
</dbReference>
<organism evidence="10 11">
    <name type="scientific">Caballeronia pedi</name>
    <dbReference type="NCBI Taxonomy" id="1777141"/>
    <lineage>
        <taxon>Bacteria</taxon>
        <taxon>Pseudomonadati</taxon>
        <taxon>Pseudomonadota</taxon>
        <taxon>Betaproteobacteria</taxon>
        <taxon>Burkholderiales</taxon>
        <taxon>Burkholderiaceae</taxon>
        <taxon>Caballeronia</taxon>
    </lineage>
</organism>
<comment type="subunit">
    <text evidence="9">Homodimer; disulfide-linked. Forms a heterohexamer composed of two FlhC and four FlhD subunits. Each FlhC binds a FlhD dimer, forming a heterotrimer, and a hexamer assembles by dimerization of two heterotrimers.</text>
</comment>
<evidence type="ECO:0000256" key="1">
    <source>
        <dbReference type="ARBA" id="ARBA00022490"/>
    </source>
</evidence>
<evidence type="ECO:0000256" key="5">
    <source>
        <dbReference type="ARBA" id="ARBA00023157"/>
    </source>
</evidence>
<dbReference type="Gene3D" id="1.10.4000.10">
    <property type="entry name" value="Flagellar transcriptional activator FlhD"/>
    <property type="match status" value="1"/>
</dbReference>
<dbReference type="GO" id="GO:0044780">
    <property type="term" value="P:bacterial-type flagellum assembly"/>
    <property type="evidence" value="ECO:0007669"/>
    <property type="project" value="InterPro"/>
</dbReference>
<keyword evidence="1 9" id="KW-0963">Cytoplasm</keyword>
<evidence type="ECO:0000256" key="2">
    <source>
        <dbReference type="ARBA" id="ARBA00022795"/>
    </source>
</evidence>
<evidence type="ECO:0000256" key="4">
    <source>
        <dbReference type="ARBA" id="ARBA00023125"/>
    </source>
</evidence>
<dbReference type="SUPFAM" id="SSF63592">
    <property type="entry name" value="Flagellar transcriptional activator FlhD"/>
    <property type="match status" value="1"/>
</dbReference>
<dbReference type="Proteomes" id="UP000054911">
    <property type="component" value="Unassembled WGS sequence"/>
</dbReference>
<feature type="disulfide bond" description="Interchain" evidence="9">
    <location>
        <position position="65"/>
    </location>
</feature>
<sequence>MKSIERLDALREVNLSYLLLAQNMIRDDLAEAMLRLGIGKDVAEVLAMITPAQLMKLADSNIMLCRFRFDDHAILSTLTHHAKHAEMSHMQAALLLVQQPVESIQ</sequence>
<keyword evidence="5 9" id="KW-1015">Disulfide bond</keyword>
<protein>
    <recommendedName>
        <fullName evidence="9">Flagellar transcriptional regulator FlhD</fullName>
    </recommendedName>
</protein>
<dbReference type="GO" id="GO:0005737">
    <property type="term" value="C:cytoplasm"/>
    <property type="evidence" value="ECO:0007669"/>
    <property type="project" value="UniProtKB-SubCell"/>
</dbReference>
<evidence type="ECO:0000313" key="10">
    <source>
        <dbReference type="EMBL" id="SAK92936.1"/>
    </source>
</evidence>
<comment type="function">
    <text evidence="8 9">Functions in complex with FlhC as a master transcriptional regulator that regulates transcription of several flagellar and non-flagellar operons by binding to their promoter region. Activates expression of class 2 flagellar genes, including fliA, which is a flagellum-specific sigma factor that turns on the class 3 genes. Also regulates genes whose products function in a variety of physiological pathways.</text>
</comment>
<reference evidence="10" key="1">
    <citation type="submission" date="2016-01" db="EMBL/GenBank/DDBJ databases">
        <authorList>
            <person name="Peeters C."/>
        </authorList>
    </citation>
    <scope>NUCLEOTIDE SEQUENCE [LARGE SCALE GENOMIC DNA]</scope>
    <source>
        <strain evidence="10">LMG 29323</strain>
    </source>
</reference>
<evidence type="ECO:0000256" key="8">
    <source>
        <dbReference type="ARBA" id="ARBA00025431"/>
    </source>
</evidence>
<keyword evidence="7 9" id="KW-0804">Transcription</keyword>
<dbReference type="OrthoDB" id="5298036at2"/>
<keyword evidence="2 9" id="KW-1005">Bacterial flagellum biogenesis</keyword>
<dbReference type="GO" id="GO:1902208">
    <property type="term" value="P:regulation of bacterial-type flagellum assembly"/>
    <property type="evidence" value="ECO:0007669"/>
    <property type="project" value="UniProtKB-UniRule"/>
</dbReference>
<keyword evidence="11" id="KW-1185">Reference proteome</keyword>
<dbReference type="AlphaFoldDB" id="A0A158DF91"/>
<dbReference type="InterPro" id="IPR036194">
    <property type="entry name" value="FlhD_sf"/>
</dbReference>